<feature type="transmembrane region" description="Helical" evidence="11">
    <location>
        <begin position="90"/>
        <end position="113"/>
    </location>
</feature>
<dbReference type="SUPFAM" id="SSF54631">
    <property type="entry name" value="CBS-domain pair"/>
    <property type="match status" value="1"/>
</dbReference>
<evidence type="ECO:0000256" key="9">
    <source>
        <dbReference type="ARBA" id="ARBA00023214"/>
    </source>
</evidence>
<dbReference type="GO" id="GO:0016020">
    <property type="term" value="C:membrane"/>
    <property type="evidence" value="ECO:0007669"/>
    <property type="project" value="UniProtKB-SubCell"/>
</dbReference>
<feature type="transmembrane region" description="Helical" evidence="11">
    <location>
        <begin position="300"/>
        <end position="320"/>
    </location>
</feature>
<dbReference type="InterPro" id="IPR000644">
    <property type="entry name" value="CBS_dom"/>
</dbReference>
<evidence type="ECO:0000256" key="5">
    <source>
        <dbReference type="ARBA" id="ARBA00022989"/>
    </source>
</evidence>
<dbReference type="GeneID" id="20232371"/>
<keyword evidence="3 11" id="KW-0812">Transmembrane</keyword>
<comment type="subcellular location">
    <subcellularLocation>
        <location evidence="1 11">Membrane</location>
        <topology evidence="1 11">Multi-pass membrane protein</topology>
    </subcellularLocation>
</comment>
<feature type="domain" description="CBS" evidence="12">
    <location>
        <begin position="529"/>
        <end position="587"/>
    </location>
</feature>
<dbReference type="HOGENOM" id="CLU_003181_4_1_1"/>
<comment type="similarity">
    <text evidence="11">Belongs to the chloride channel (TC 2.A.49) family.</text>
</comment>
<evidence type="ECO:0000256" key="11">
    <source>
        <dbReference type="RuleBase" id="RU361221"/>
    </source>
</evidence>
<keyword evidence="2 11" id="KW-0813">Transport</keyword>
<dbReference type="Gene3D" id="3.10.580.10">
    <property type="entry name" value="CBS-domain"/>
    <property type="match status" value="1"/>
</dbReference>
<evidence type="ECO:0000256" key="6">
    <source>
        <dbReference type="ARBA" id="ARBA00023065"/>
    </source>
</evidence>
<keyword evidence="14" id="KW-1185">Reference proteome</keyword>
<feature type="transmembrane region" description="Helical" evidence="11">
    <location>
        <begin position="125"/>
        <end position="143"/>
    </location>
</feature>
<dbReference type="KEGG" id="lgi:LOTGIDRAFT_124505"/>
<evidence type="ECO:0000256" key="3">
    <source>
        <dbReference type="ARBA" id="ARBA00022692"/>
    </source>
</evidence>
<evidence type="ECO:0000313" key="14">
    <source>
        <dbReference type="Proteomes" id="UP000030746"/>
    </source>
</evidence>
<dbReference type="CTD" id="20232371"/>
<keyword evidence="4" id="KW-0677">Repeat</keyword>
<dbReference type="AlphaFoldDB" id="V4A435"/>
<dbReference type="InterPro" id="IPR051280">
    <property type="entry name" value="Cl-channel/antiporter"/>
</dbReference>
<protein>
    <recommendedName>
        <fullName evidence="11">Chloride channel protein</fullName>
    </recommendedName>
</protein>
<dbReference type="InterPro" id="IPR046342">
    <property type="entry name" value="CBS_dom_sf"/>
</dbReference>
<comment type="caution">
    <text evidence="11">Lacks conserved residue(s) required for the propagation of feature annotation.</text>
</comment>
<dbReference type="Gene3D" id="1.10.3080.10">
    <property type="entry name" value="Clc chloride channel"/>
    <property type="match status" value="1"/>
</dbReference>
<evidence type="ECO:0000256" key="4">
    <source>
        <dbReference type="ARBA" id="ARBA00022737"/>
    </source>
</evidence>
<feature type="transmembrane region" description="Helical" evidence="11">
    <location>
        <begin position="164"/>
        <end position="186"/>
    </location>
</feature>
<dbReference type="FunFam" id="1.10.3080.10:FF:000014">
    <property type="entry name" value="Chloride channel protein"/>
    <property type="match status" value="1"/>
</dbReference>
<dbReference type="Proteomes" id="UP000030746">
    <property type="component" value="Unassembled WGS sequence"/>
</dbReference>
<dbReference type="OrthoDB" id="428525at2759"/>
<name>V4A435_LOTGI</name>
<proteinExistence type="inferred from homology"/>
<dbReference type="InterPro" id="IPR001807">
    <property type="entry name" value="ClC"/>
</dbReference>
<dbReference type="Pfam" id="PF00654">
    <property type="entry name" value="Voltage_CLC"/>
    <property type="match status" value="1"/>
</dbReference>
<evidence type="ECO:0000313" key="13">
    <source>
        <dbReference type="EMBL" id="ESO89755.1"/>
    </source>
</evidence>
<sequence>PSASGSGIPEVTGFLNGTNVRHIFSLQTMVVKFLSCVMAIGCGMPVGPEGPMIHLGGLVGAGLSQTKSETLRIKIPMFERFRNSEDKRNFISAGAAAGVASAFGAPVGGLLFSMEEVSSFWTTTLSWQIFFCCMVSAFTTDLFNSAFHGFSYSGDFGQFKTERYILFNVIIIGILGGLLGALFTIMNLKITRSRKKFLSKVATPGIQKAIRLIEPALIMVLMVFNCPAGEDYLVNKTSYHTNRTYNELASLLYGTTETAVRHLFSRETHLQFGYATLFTALPYFFCMVCWSSGTSVSSGILVPMLLIGSLYGRIIGLVMVSLFGVHTDPNSYWVWMDPGAFALIGAASFFGGVSRLTLAVTVIMMELTNDVQVLLPVMVAVMVGKWIGDFFTHPIFHAHLELKCIPFLDSEPRLTADGKRYTSDIMVSPVKTIKICESVSSLADLLLHTTYGGFPVVKNNSYGDQVFHGVITSLQMLLSWQNSHSLYCIMLPIFNSLIRCRKEECKTPFISFFIETINILILFFKGPYINTSAFSIPANFSLQRAYILFRTMGLRHMPVVNSENHVVGIITRKDLMGFNLNEKLSDLLYEEMEMNSRVEMTSPAESRA</sequence>
<dbReference type="RefSeq" id="XP_009059547.1">
    <property type="nucleotide sequence ID" value="XM_009061299.1"/>
</dbReference>
<dbReference type="PRINTS" id="PR00762">
    <property type="entry name" value="CLCHANNEL"/>
</dbReference>
<accession>V4A435</accession>
<dbReference type="GO" id="GO:0005254">
    <property type="term" value="F:chloride channel activity"/>
    <property type="evidence" value="ECO:0007669"/>
    <property type="project" value="UniProtKB-UniRule"/>
</dbReference>
<feature type="transmembrane region" description="Helical" evidence="11">
    <location>
        <begin position="340"/>
        <end position="364"/>
    </location>
</feature>
<dbReference type="SMART" id="SM00116">
    <property type="entry name" value="CBS"/>
    <property type="match status" value="2"/>
</dbReference>
<evidence type="ECO:0000256" key="1">
    <source>
        <dbReference type="ARBA" id="ARBA00004141"/>
    </source>
</evidence>
<keyword evidence="9 11" id="KW-0868">Chloride</keyword>
<reference evidence="13 14" key="1">
    <citation type="journal article" date="2013" name="Nature">
        <title>Insights into bilaterian evolution from three spiralian genomes.</title>
        <authorList>
            <person name="Simakov O."/>
            <person name="Marletaz F."/>
            <person name="Cho S.J."/>
            <person name="Edsinger-Gonzales E."/>
            <person name="Havlak P."/>
            <person name="Hellsten U."/>
            <person name="Kuo D.H."/>
            <person name="Larsson T."/>
            <person name="Lv J."/>
            <person name="Arendt D."/>
            <person name="Savage R."/>
            <person name="Osoegawa K."/>
            <person name="de Jong P."/>
            <person name="Grimwood J."/>
            <person name="Chapman J.A."/>
            <person name="Shapiro H."/>
            <person name="Aerts A."/>
            <person name="Otillar R.P."/>
            <person name="Terry A.Y."/>
            <person name="Boore J.L."/>
            <person name="Grigoriev I.V."/>
            <person name="Lindberg D.R."/>
            <person name="Seaver E.C."/>
            <person name="Weisblat D.A."/>
            <person name="Putnam N.H."/>
            <person name="Rokhsar D.S."/>
        </authorList>
    </citation>
    <scope>NUCLEOTIDE SEQUENCE [LARGE SCALE GENOMIC DNA]</scope>
</reference>
<keyword evidence="8 11" id="KW-0472">Membrane</keyword>
<feature type="transmembrane region" description="Helical" evidence="11">
    <location>
        <begin position="272"/>
        <end position="293"/>
    </location>
</feature>
<evidence type="ECO:0000256" key="10">
    <source>
        <dbReference type="PROSITE-ProRule" id="PRU00703"/>
    </source>
</evidence>
<evidence type="ECO:0000256" key="2">
    <source>
        <dbReference type="ARBA" id="ARBA00022448"/>
    </source>
</evidence>
<feature type="transmembrane region" description="Helical" evidence="11">
    <location>
        <begin position="371"/>
        <end position="388"/>
    </location>
</feature>
<dbReference type="EMBL" id="KB202544">
    <property type="protein sequence ID" value="ESO89755.1"/>
    <property type="molecule type" value="Genomic_DNA"/>
</dbReference>
<dbReference type="PANTHER" id="PTHR11689">
    <property type="entry name" value="CHLORIDE CHANNEL PROTEIN CLC FAMILY MEMBER"/>
    <property type="match status" value="1"/>
</dbReference>
<gene>
    <name evidence="13" type="ORF">LOTGIDRAFT_124505</name>
</gene>
<dbReference type="InterPro" id="IPR014743">
    <property type="entry name" value="Cl-channel_core"/>
</dbReference>
<evidence type="ECO:0000256" key="7">
    <source>
        <dbReference type="ARBA" id="ARBA00023122"/>
    </source>
</evidence>
<keyword evidence="5 11" id="KW-1133">Transmembrane helix</keyword>
<evidence type="ECO:0000259" key="12">
    <source>
        <dbReference type="PROSITE" id="PS51371"/>
    </source>
</evidence>
<keyword evidence="7 10" id="KW-0129">CBS domain</keyword>
<dbReference type="CDD" id="cd04591">
    <property type="entry name" value="CBS_pair_voltage-gated_CLC_euk_bac"/>
    <property type="match status" value="1"/>
</dbReference>
<dbReference type="PROSITE" id="PS51371">
    <property type="entry name" value="CBS"/>
    <property type="match status" value="1"/>
</dbReference>
<feature type="non-terminal residue" evidence="13">
    <location>
        <position position="1"/>
    </location>
</feature>
<dbReference type="PANTHER" id="PTHR11689:SF89">
    <property type="entry name" value="CHLORIDE CHANNEL PROTEIN"/>
    <property type="match status" value="1"/>
</dbReference>
<dbReference type="SUPFAM" id="SSF81340">
    <property type="entry name" value="Clc chloride channel"/>
    <property type="match status" value="1"/>
</dbReference>
<dbReference type="Pfam" id="PF00571">
    <property type="entry name" value="CBS"/>
    <property type="match status" value="1"/>
</dbReference>
<dbReference type="OMA" id="YLIRLKW"/>
<evidence type="ECO:0000256" key="8">
    <source>
        <dbReference type="ARBA" id="ARBA00023136"/>
    </source>
</evidence>
<organism evidence="13 14">
    <name type="scientific">Lottia gigantea</name>
    <name type="common">Giant owl limpet</name>
    <dbReference type="NCBI Taxonomy" id="225164"/>
    <lineage>
        <taxon>Eukaryota</taxon>
        <taxon>Metazoa</taxon>
        <taxon>Spiralia</taxon>
        <taxon>Lophotrochozoa</taxon>
        <taxon>Mollusca</taxon>
        <taxon>Gastropoda</taxon>
        <taxon>Patellogastropoda</taxon>
        <taxon>Lottioidea</taxon>
        <taxon>Lottiidae</taxon>
        <taxon>Lottia</taxon>
    </lineage>
</organism>
<keyword evidence="6 11" id="KW-0406">Ion transport</keyword>